<keyword evidence="3 7" id="KW-0028">Amino-acid biosynthesis</keyword>
<evidence type="ECO:0000259" key="8">
    <source>
        <dbReference type="Pfam" id="PF00275"/>
    </source>
</evidence>
<dbReference type="UniPathway" id="UPA00053">
    <property type="reaction ID" value="UER00089"/>
</dbReference>
<dbReference type="InterPro" id="IPR001986">
    <property type="entry name" value="Enolpyruvate_Tfrase_dom"/>
</dbReference>
<comment type="subunit">
    <text evidence="7">Monomer.</text>
</comment>
<evidence type="ECO:0000256" key="2">
    <source>
        <dbReference type="ARBA" id="ARBA00009948"/>
    </source>
</evidence>
<feature type="binding site" evidence="7">
    <location>
        <position position="168"/>
    </location>
    <ligand>
        <name>3-phosphoshikimate</name>
        <dbReference type="ChEBI" id="CHEBI:145989"/>
    </ligand>
</feature>
<keyword evidence="5 7" id="KW-0057">Aromatic amino acid biosynthesis</keyword>
<dbReference type="EMBL" id="VYQF01000005">
    <property type="protein sequence ID" value="KAA9037649.1"/>
    <property type="molecule type" value="Genomic_DNA"/>
</dbReference>
<feature type="binding site" evidence="7">
    <location>
        <position position="168"/>
    </location>
    <ligand>
        <name>phosphoenolpyruvate</name>
        <dbReference type="ChEBI" id="CHEBI:58702"/>
    </ligand>
</feature>
<accession>A0A5J5IFL8</accession>
<dbReference type="GO" id="GO:0008652">
    <property type="term" value="P:amino acid biosynthetic process"/>
    <property type="evidence" value="ECO:0007669"/>
    <property type="project" value="UniProtKB-KW"/>
</dbReference>
<dbReference type="InterPro" id="IPR006264">
    <property type="entry name" value="EPSP_synthase"/>
</dbReference>
<proteinExistence type="inferred from homology"/>
<feature type="binding site" evidence="7">
    <location>
        <position position="20"/>
    </location>
    <ligand>
        <name>3-phosphoshikimate</name>
        <dbReference type="ChEBI" id="CHEBI:145989"/>
    </ligand>
</feature>
<dbReference type="RefSeq" id="WP_150415884.1">
    <property type="nucleotide sequence ID" value="NZ_VYQF01000005.1"/>
</dbReference>
<evidence type="ECO:0000256" key="6">
    <source>
        <dbReference type="ARBA" id="ARBA00044633"/>
    </source>
</evidence>
<dbReference type="PANTHER" id="PTHR21090">
    <property type="entry name" value="AROM/DEHYDROQUINATE SYNTHASE"/>
    <property type="match status" value="1"/>
</dbReference>
<dbReference type="Pfam" id="PF00275">
    <property type="entry name" value="EPSP_synthase"/>
    <property type="match status" value="1"/>
</dbReference>
<evidence type="ECO:0000313" key="9">
    <source>
        <dbReference type="EMBL" id="KAA9037649.1"/>
    </source>
</evidence>
<protein>
    <recommendedName>
        <fullName evidence="7">3-phosphoshikimate 1-carboxyvinyltransferase</fullName>
        <ecNumber evidence="7">2.5.1.19</ecNumber>
    </recommendedName>
    <alternativeName>
        <fullName evidence="7">5-enolpyruvylshikimate-3-phosphate synthase</fullName>
        <shortName evidence="7">EPSP synthase</shortName>
        <shortName evidence="7">EPSPS</shortName>
    </alternativeName>
</protein>
<dbReference type="InterPro" id="IPR036968">
    <property type="entry name" value="Enolpyruvate_Tfrase_sf"/>
</dbReference>
<feature type="binding site" evidence="7">
    <location>
        <position position="25"/>
    </location>
    <ligand>
        <name>3-phosphoshikimate</name>
        <dbReference type="ChEBI" id="CHEBI:145989"/>
    </ligand>
</feature>
<sequence length="428" mass="46051">MIVTVSPSSVSGSLQAPPSKSCMQRACAAALINNGTTIIDNAGNSNDEQAAKNIVQKLGATVDTVRKEVIITSNDHIFSSTYPGKRSIISVGESGLSLRMFTPLAALFKHEIIFTGEGSILKRPVDFFENVLPQLGVEIQTTGGKIPLTLKGPLKPKNITVDGSLSSQFLTGLLMAYAKACTVPVSIKVNNLTSRPYIDLTLDILKHFGFKVENEHYEKFNLFPSKTVNNHSIKYTVEGDWSNIAFLLVAGAIAGEVTVKNADINSSQGDKRVIHALEACGAKLNIGKGEITVTKNKLESFDFDATHSPDLFPPLVALAAYCKGTTTIKGVNRLLHKESNRASTLQSEFRKLKVDVEINGDLMLIKGGNQIKGAKVSSHNDHRIAMACAVAALGAKGNTIIHDADAVNKSYPSFFNDIKKLKASLQIS</sequence>
<comment type="catalytic activity">
    <reaction evidence="6">
        <text>3-phosphoshikimate + phosphoenolpyruvate = 5-O-(1-carboxyvinyl)-3-phosphoshikimate + phosphate</text>
        <dbReference type="Rhea" id="RHEA:21256"/>
        <dbReference type="ChEBI" id="CHEBI:43474"/>
        <dbReference type="ChEBI" id="CHEBI:57701"/>
        <dbReference type="ChEBI" id="CHEBI:58702"/>
        <dbReference type="ChEBI" id="CHEBI:145989"/>
        <dbReference type="EC" id="2.5.1.19"/>
    </reaction>
    <physiologicalReaction direction="left-to-right" evidence="6">
        <dbReference type="Rhea" id="RHEA:21257"/>
    </physiologicalReaction>
</comment>
<dbReference type="GO" id="GO:0009073">
    <property type="term" value="P:aromatic amino acid family biosynthetic process"/>
    <property type="evidence" value="ECO:0007669"/>
    <property type="project" value="UniProtKB-KW"/>
</dbReference>
<feature type="binding site" evidence="7">
    <location>
        <position position="95"/>
    </location>
    <ligand>
        <name>phosphoenolpyruvate</name>
        <dbReference type="ChEBI" id="CHEBI:58702"/>
    </ligand>
</feature>
<dbReference type="GO" id="GO:0003866">
    <property type="term" value="F:3-phosphoshikimate 1-carboxyvinyltransferase activity"/>
    <property type="evidence" value="ECO:0007669"/>
    <property type="project" value="UniProtKB-UniRule"/>
</dbReference>
<keyword evidence="10" id="KW-1185">Reference proteome</keyword>
<feature type="binding site" evidence="7">
    <location>
        <position position="166"/>
    </location>
    <ligand>
        <name>3-phosphoshikimate</name>
        <dbReference type="ChEBI" id="CHEBI:145989"/>
    </ligand>
</feature>
<evidence type="ECO:0000256" key="5">
    <source>
        <dbReference type="ARBA" id="ARBA00023141"/>
    </source>
</evidence>
<comment type="pathway">
    <text evidence="1 7">Metabolic intermediate biosynthesis; chorismate biosynthesis; chorismate from D-erythrose 4-phosphate and phosphoenolpyruvate: step 6/7.</text>
</comment>
<feature type="binding site" evidence="7">
    <location>
        <position position="123"/>
    </location>
    <ligand>
        <name>phosphoenolpyruvate</name>
        <dbReference type="ChEBI" id="CHEBI:58702"/>
    </ligand>
</feature>
<feature type="binding site" evidence="7">
    <location>
        <position position="194"/>
    </location>
    <ligand>
        <name>3-phosphoshikimate</name>
        <dbReference type="ChEBI" id="CHEBI:145989"/>
    </ligand>
</feature>
<gene>
    <name evidence="7 9" type="primary">aroA</name>
    <name evidence="9" type="ORF">FW778_16275</name>
</gene>
<dbReference type="Gene3D" id="3.65.10.10">
    <property type="entry name" value="Enolpyruvate transferase domain"/>
    <property type="match status" value="2"/>
</dbReference>
<feature type="domain" description="Enolpyruvate transferase" evidence="8">
    <location>
        <begin position="7"/>
        <end position="417"/>
    </location>
</feature>
<comment type="subcellular location">
    <subcellularLocation>
        <location evidence="7">Cytoplasm</location>
    </subcellularLocation>
</comment>
<feature type="binding site" evidence="7">
    <location>
        <position position="310"/>
    </location>
    <ligand>
        <name>3-phosphoshikimate</name>
        <dbReference type="ChEBI" id="CHEBI:145989"/>
    </ligand>
</feature>
<comment type="caution">
    <text evidence="9">The sequence shown here is derived from an EMBL/GenBank/DDBJ whole genome shotgun (WGS) entry which is preliminary data.</text>
</comment>
<keyword evidence="7" id="KW-0963">Cytoplasm</keyword>
<dbReference type="InterPro" id="IPR013792">
    <property type="entry name" value="RNA3'P_cycl/enolpyr_Trfase_a/b"/>
</dbReference>
<dbReference type="GO" id="GO:0009423">
    <property type="term" value="P:chorismate biosynthetic process"/>
    <property type="evidence" value="ECO:0007669"/>
    <property type="project" value="UniProtKB-UniRule"/>
</dbReference>
<feature type="binding site" evidence="7">
    <location>
        <position position="21"/>
    </location>
    <ligand>
        <name>3-phosphoshikimate</name>
        <dbReference type="ChEBI" id="CHEBI:145989"/>
    </ligand>
</feature>
<dbReference type="SUPFAM" id="SSF55205">
    <property type="entry name" value="EPT/RTPC-like"/>
    <property type="match status" value="1"/>
</dbReference>
<dbReference type="EC" id="2.5.1.19" evidence="7"/>
<dbReference type="AlphaFoldDB" id="A0A5J5IFL8"/>
<evidence type="ECO:0000256" key="7">
    <source>
        <dbReference type="HAMAP-Rule" id="MF_00210"/>
    </source>
</evidence>
<feature type="binding site" evidence="7">
    <location>
        <position position="383"/>
    </location>
    <ligand>
        <name>phosphoenolpyruvate</name>
        <dbReference type="ChEBI" id="CHEBI:58702"/>
    </ligand>
</feature>
<feature type="binding site" evidence="7">
    <location>
        <position position="20"/>
    </location>
    <ligand>
        <name>phosphoenolpyruvate</name>
        <dbReference type="ChEBI" id="CHEBI:58702"/>
    </ligand>
</feature>
<evidence type="ECO:0000256" key="3">
    <source>
        <dbReference type="ARBA" id="ARBA00022605"/>
    </source>
</evidence>
<feature type="binding site" evidence="7">
    <location>
        <position position="337"/>
    </location>
    <ligand>
        <name>3-phosphoshikimate</name>
        <dbReference type="ChEBI" id="CHEBI:145989"/>
    </ligand>
</feature>
<name>A0A5J5IFL8_9BACT</name>
<feature type="binding site" evidence="7">
    <location>
        <position position="409"/>
    </location>
    <ligand>
        <name>phosphoenolpyruvate</name>
        <dbReference type="ChEBI" id="CHEBI:58702"/>
    </ligand>
</feature>
<feature type="active site" description="Proton acceptor" evidence="7">
    <location>
        <position position="310"/>
    </location>
</feature>
<reference evidence="9 10" key="1">
    <citation type="submission" date="2019-09" db="EMBL/GenBank/DDBJ databases">
        <title>Draft genome sequence of Ginsengibacter sp. BR5-29.</title>
        <authorList>
            <person name="Im W.-T."/>
        </authorList>
    </citation>
    <scope>NUCLEOTIDE SEQUENCE [LARGE SCALE GENOMIC DNA]</scope>
    <source>
        <strain evidence="9 10">BR5-29</strain>
    </source>
</reference>
<evidence type="ECO:0000313" key="10">
    <source>
        <dbReference type="Proteomes" id="UP000326903"/>
    </source>
</evidence>
<dbReference type="PIRSF" id="PIRSF000505">
    <property type="entry name" value="EPSPS"/>
    <property type="match status" value="1"/>
</dbReference>
<feature type="binding site" evidence="7">
    <location>
        <position position="341"/>
    </location>
    <ligand>
        <name>phosphoenolpyruvate</name>
        <dbReference type="ChEBI" id="CHEBI:58702"/>
    </ligand>
</feature>
<feature type="binding site" evidence="7">
    <location>
        <position position="167"/>
    </location>
    <ligand>
        <name>3-phosphoshikimate</name>
        <dbReference type="ChEBI" id="CHEBI:145989"/>
    </ligand>
</feature>
<dbReference type="PANTHER" id="PTHR21090:SF5">
    <property type="entry name" value="PENTAFUNCTIONAL AROM POLYPEPTIDE"/>
    <property type="match status" value="1"/>
</dbReference>
<organism evidence="9 10">
    <name type="scientific">Ginsengibacter hankyongi</name>
    <dbReference type="NCBI Taxonomy" id="2607284"/>
    <lineage>
        <taxon>Bacteria</taxon>
        <taxon>Pseudomonadati</taxon>
        <taxon>Bacteroidota</taxon>
        <taxon>Chitinophagia</taxon>
        <taxon>Chitinophagales</taxon>
        <taxon>Chitinophagaceae</taxon>
        <taxon>Ginsengibacter</taxon>
    </lineage>
</organism>
<keyword evidence="4 7" id="KW-0808">Transferase</keyword>
<dbReference type="NCBIfam" id="TIGR01356">
    <property type="entry name" value="aroA"/>
    <property type="match status" value="1"/>
</dbReference>
<dbReference type="GO" id="GO:0005737">
    <property type="term" value="C:cytoplasm"/>
    <property type="evidence" value="ECO:0007669"/>
    <property type="project" value="UniProtKB-SubCell"/>
</dbReference>
<dbReference type="HAMAP" id="MF_00210">
    <property type="entry name" value="EPSP_synth"/>
    <property type="match status" value="1"/>
</dbReference>
<dbReference type="CDD" id="cd01556">
    <property type="entry name" value="EPSP_synthase"/>
    <property type="match status" value="1"/>
</dbReference>
<comment type="function">
    <text evidence="7">Catalyzes the transfer of the enolpyruvyl moiety of phosphoenolpyruvate (PEP) to the 5-hydroxyl of shikimate-3-phosphate (S3P) to produce enolpyruvyl shikimate-3-phosphate and inorganic phosphate.</text>
</comment>
<comment type="similarity">
    <text evidence="2 7">Belongs to the EPSP synthase family.</text>
</comment>
<evidence type="ECO:0000256" key="1">
    <source>
        <dbReference type="ARBA" id="ARBA00004811"/>
    </source>
</evidence>
<evidence type="ECO:0000256" key="4">
    <source>
        <dbReference type="ARBA" id="ARBA00022679"/>
    </source>
</evidence>
<dbReference type="Proteomes" id="UP000326903">
    <property type="component" value="Unassembled WGS sequence"/>
</dbReference>
<comment type="caution">
    <text evidence="7">Lacks conserved residue(s) required for the propagation of feature annotation.</text>
</comment>